<dbReference type="OrthoDB" id="1875751at2759"/>
<name>A0A2I0BBE3_9ASPA</name>
<dbReference type="FunFam" id="3.30.70.330:FF:000478">
    <property type="entry name" value="heterogeneous nuclear ribonucleoprotein 1"/>
    <property type="match status" value="1"/>
</dbReference>
<keyword evidence="5" id="KW-1185">Reference proteome</keyword>
<dbReference type="GO" id="GO:1990904">
    <property type="term" value="C:ribonucleoprotein complex"/>
    <property type="evidence" value="ECO:0007669"/>
    <property type="project" value="UniProtKB-KW"/>
</dbReference>
<dbReference type="STRING" id="1088818.A0A2I0BBE3"/>
<dbReference type="PROSITE" id="PS50102">
    <property type="entry name" value="RRM"/>
    <property type="match status" value="2"/>
</dbReference>
<organism evidence="4 5">
    <name type="scientific">Apostasia shenzhenica</name>
    <dbReference type="NCBI Taxonomy" id="1088818"/>
    <lineage>
        <taxon>Eukaryota</taxon>
        <taxon>Viridiplantae</taxon>
        <taxon>Streptophyta</taxon>
        <taxon>Embryophyta</taxon>
        <taxon>Tracheophyta</taxon>
        <taxon>Spermatophyta</taxon>
        <taxon>Magnoliopsida</taxon>
        <taxon>Liliopsida</taxon>
        <taxon>Asparagales</taxon>
        <taxon>Orchidaceae</taxon>
        <taxon>Apostasioideae</taxon>
        <taxon>Apostasia</taxon>
    </lineage>
</organism>
<reference evidence="4 5" key="1">
    <citation type="journal article" date="2017" name="Nature">
        <title>The Apostasia genome and the evolution of orchids.</title>
        <authorList>
            <person name="Zhang G.Q."/>
            <person name="Liu K.W."/>
            <person name="Li Z."/>
            <person name="Lohaus R."/>
            <person name="Hsiao Y.Y."/>
            <person name="Niu S.C."/>
            <person name="Wang J.Y."/>
            <person name="Lin Y.C."/>
            <person name="Xu Q."/>
            <person name="Chen L.J."/>
            <person name="Yoshida K."/>
            <person name="Fujiwara S."/>
            <person name="Wang Z.W."/>
            <person name="Zhang Y.Q."/>
            <person name="Mitsuda N."/>
            <person name="Wang M."/>
            <person name="Liu G.H."/>
            <person name="Pecoraro L."/>
            <person name="Huang H.X."/>
            <person name="Xiao X.J."/>
            <person name="Lin M."/>
            <person name="Wu X.Y."/>
            <person name="Wu W.L."/>
            <person name="Chen Y.Y."/>
            <person name="Chang S.B."/>
            <person name="Sakamoto S."/>
            <person name="Ohme-Takagi M."/>
            <person name="Yagi M."/>
            <person name="Zeng S.J."/>
            <person name="Shen C.Y."/>
            <person name="Yeh C.M."/>
            <person name="Luo Y.B."/>
            <person name="Tsai W.C."/>
            <person name="Van de Peer Y."/>
            <person name="Liu Z.J."/>
        </authorList>
    </citation>
    <scope>NUCLEOTIDE SEQUENCE [LARGE SCALE GENOMIC DNA]</scope>
    <source>
        <strain evidence="5">cv. Shenzhen</strain>
        <tissue evidence="4">Stem</tissue>
    </source>
</reference>
<dbReference type="PANTHER" id="PTHR48035">
    <property type="entry name" value="HETEROGENEOUS NUCLEAR RIBONUCLEOPROTEIN 1"/>
    <property type="match status" value="1"/>
</dbReference>
<dbReference type="InterPro" id="IPR012677">
    <property type="entry name" value="Nucleotide-bd_a/b_plait_sf"/>
</dbReference>
<feature type="domain" description="RRM" evidence="3">
    <location>
        <begin position="6"/>
        <end position="82"/>
    </location>
</feature>
<accession>A0A2I0BBE3</accession>
<dbReference type="Proteomes" id="UP000236161">
    <property type="component" value="Unassembled WGS sequence"/>
</dbReference>
<protein>
    <submittedName>
        <fullName evidence="4">Heterogeneous nuclear ribonucleoprotein 1</fullName>
    </submittedName>
</protein>
<dbReference type="InterPro" id="IPR035979">
    <property type="entry name" value="RBD_domain_sf"/>
</dbReference>
<dbReference type="InterPro" id="IPR000504">
    <property type="entry name" value="RRM_dom"/>
</dbReference>
<dbReference type="Gene3D" id="3.30.70.330">
    <property type="match status" value="2"/>
</dbReference>
<dbReference type="InterPro" id="IPR053260">
    <property type="entry name" value="hnRNP"/>
</dbReference>
<dbReference type="CDD" id="cd12330">
    <property type="entry name" value="RRM2_Hrp1p"/>
    <property type="match status" value="1"/>
</dbReference>
<keyword evidence="4" id="KW-0687">Ribonucleoprotein</keyword>
<dbReference type="SUPFAM" id="SSF54928">
    <property type="entry name" value="RNA-binding domain, RBD"/>
    <property type="match status" value="2"/>
</dbReference>
<dbReference type="PANTHER" id="PTHR48035:SF2">
    <property type="entry name" value="RNA-BINDING REGION RNP-1 DOMAIN-CONTAINING PROTEIN"/>
    <property type="match status" value="1"/>
</dbReference>
<dbReference type="Pfam" id="PF00076">
    <property type="entry name" value="RRM_1"/>
    <property type="match status" value="2"/>
</dbReference>
<evidence type="ECO:0000313" key="5">
    <source>
        <dbReference type="Proteomes" id="UP000236161"/>
    </source>
</evidence>
<feature type="region of interest" description="Disordered" evidence="2">
    <location>
        <begin position="184"/>
        <end position="236"/>
    </location>
</feature>
<evidence type="ECO:0000313" key="4">
    <source>
        <dbReference type="EMBL" id="PKA65115.1"/>
    </source>
</evidence>
<gene>
    <name evidence="4" type="primary">RNP1</name>
    <name evidence="4" type="ORF">AXF42_Ash013236</name>
</gene>
<feature type="domain" description="RRM" evidence="3">
    <location>
        <begin position="111"/>
        <end position="188"/>
    </location>
</feature>
<evidence type="ECO:0000256" key="2">
    <source>
        <dbReference type="SAM" id="MobiDB-lite"/>
    </source>
</evidence>
<sequence length="435" mass="44938">MDFDEGKLFIGGISWETTEDKLHNYFGKYGQVLQTVVMRDKATGKPRGFGFVVFADPTIVDRVLLDSHSIDGRTVEAKKAMSREEQHAAVRSGSNNIARNAGGVGGKIRTKKIFVGGLPSTLSEMEFRQYFEAYGTVTDVVVMYDQNTQRPRGFGFVSFDSEDCVDRVVERQFHDLDGKSVEVKRALPKDANPSSMTNRSVGGGSYQSYGGSSGNTNSYDSRIDSSRYMQPPGGGPGYSPYGTSGYGTAAYGYGTATNAAVYGGYGGYGTPGTYGNPSAPGAAPPGASRGPWNTQVPALGSAGYAANSGYGGAGAPASGQTGHSPVTAAGYANQGYGYGGYGMANDPYGNQGGYGVPGGRVSGTGAAGEQVNKGSSFVSGGYGDGSTSVGYSNTWWTDPAQGAGYGVGQIGGSPAGTNGYSGVYGGSQPRQAQQQ</sequence>
<dbReference type="SMART" id="SM00360">
    <property type="entry name" value="RRM"/>
    <property type="match status" value="2"/>
</dbReference>
<keyword evidence="1" id="KW-0694">RNA-binding</keyword>
<evidence type="ECO:0000256" key="1">
    <source>
        <dbReference type="PROSITE-ProRule" id="PRU00176"/>
    </source>
</evidence>
<dbReference type="FunFam" id="3.30.70.330:FF:000051">
    <property type="entry name" value="Heterogeneous nuclear ribonucleoprotein 1"/>
    <property type="match status" value="1"/>
</dbReference>
<dbReference type="GO" id="GO:0003723">
    <property type="term" value="F:RNA binding"/>
    <property type="evidence" value="ECO:0007669"/>
    <property type="project" value="UniProtKB-UniRule"/>
</dbReference>
<dbReference type="AlphaFoldDB" id="A0A2I0BBE3"/>
<evidence type="ECO:0000259" key="3">
    <source>
        <dbReference type="PROSITE" id="PS50102"/>
    </source>
</evidence>
<proteinExistence type="predicted"/>
<feature type="compositionally biased region" description="Low complexity" evidence="2">
    <location>
        <begin position="206"/>
        <end position="219"/>
    </location>
</feature>
<dbReference type="EMBL" id="KZ451896">
    <property type="protein sequence ID" value="PKA65115.1"/>
    <property type="molecule type" value="Genomic_DNA"/>
</dbReference>
<dbReference type="CDD" id="cd12325">
    <property type="entry name" value="RRM1_hnRNPA_hnRNPD_like"/>
    <property type="match status" value="1"/>
</dbReference>